<dbReference type="Pfam" id="PF03473">
    <property type="entry name" value="MOSC"/>
    <property type="match status" value="1"/>
</dbReference>
<dbReference type="SUPFAM" id="SSF50800">
    <property type="entry name" value="PK beta-barrel domain-like"/>
    <property type="match status" value="1"/>
</dbReference>
<keyword evidence="3" id="KW-1185">Reference proteome</keyword>
<comment type="caution">
    <text evidence="2">The sequence shown here is derived from an EMBL/GenBank/DDBJ whole genome shotgun (WGS) entry which is preliminary data.</text>
</comment>
<dbReference type="GO" id="GO:0030151">
    <property type="term" value="F:molybdenum ion binding"/>
    <property type="evidence" value="ECO:0007669"/>
    <property type="project" value="InterPro"/>
</dbReference>
<gene>
    <name evidence="2" type="ORF">G3T37_01925</name>
</gene>
<evidence type="ECO:0000313" key="3">
    <source>
        <dbReference type="Proteomes" id="UP000479756"/>
    </source>
</evidence>
<evidence type="ECO:0000313" key="2">
    <source>
        <dbReference type="EMBL" id="NEM90112.1"/>
    </source>
</evidence>
<dbReference type="PROSITE" id="PS51340">
    <property type="entry name" value="MOSC"/>
    <property type="match status" value="1"/>
</dbReference>
<dbReference type="EMBL" id="JAAGWZ010000001">
    <property type="protein sequence ID" value="NEM90112.1"/>
    <property type="molecule type" value="Genomic_DNA"/>
</dbReference>
<dbReference type="PANTHER" id="PTHR36930">
    <property type="entry name" value="METAL-SULFUR CLUSTER BIOSYNTHESIS PROTEINS YUAD-RELATED"/>
    <property type="match status" value="1"/>
</dbReference>
<dbReference type="PANTHER" id="PTHR36930:SF1">
    <property type="entry name" value="MOSC DOMAIN-CONTAINING PROTEIN"/>
    <property type="match status" value="1"/>
</dbReference>
<dbReference type="InterPro" id="IPR005302">
    <property type="entry name" value="MoCF_Sase_C"/>
</dbReference>
<dbReference type="InterPro" id="IPR052716">
    <property type="entry name" value="MOSC_domain"/>
</dbReference>
<proteinExistence type="predicted"/>
<reference evidence="2 3" key="1">
    <citation type="journal article" date="2014" name="Int. J. Syst. Evol. Microbiol.">
        <title>Description of Galbitalea soli gen. nov., sp. nov., and Frondihabitans sucicola sp. nov.</title>
        <authorList>
            <person name="Kim S.J."/>
            <person name="Lim J.M."/>
            <person name="Ahn J.H."/>
            <person name="Weon H.Y."/>
            <person name="Hamada M."/>
            <person name="Suzuki K."/>
            <person name="Ahn T.Y."/>
            <person name="Kwon S.W."/>
        </authorList>
    </citation>
    <scope>NUCLEOTIDE SEQUENCE [LARGE SCALE GENOMIC DNA]</scope>
    <source>
        <strain evidence="2 3">NBRC 108727</strain>
    </source>
</reference>
<feature type="domain" description="MOSC" evidence="1">
    <location>
        <begin position="21"/>
        <end position="170"/>
    </location>
</feature>
<dbReference type="InterPro" id="IPR011037">
    <property type="entry name" value="Pyrv_Knase-like_insert_dom_sf"/>
</dbReference>
<accession>A0A7C9PLA1</accession>
<name>A0A7C9PLA1_9MICO</name>
<evidence type="ECO:0000259" key="1">
    <source>
        <dbReference type="PROSITE" id="PS51340"/>
    </source>
</evidence>
<organism evidence="2 3">
    <name type="scientific">Galbitalea soli</name>
    <dbReference type="NCBI Taxonomy" id="1268042"/>
    <lineage>
        <taxon>Bacteria</taxon>
        <taxon>Bacillati</taxon>
        <taxon>Actinomycetota</taxon>
        <taxon>Actinomycetes</taxon>
        <taxon>Micrococcales</taxon>
        <taxon>Microbacteriaceae</taxon>
        <taxon>Galbitalea</taxon>
    </lineage>
</organism>
<dbReference type="GO" id="GO:0003824">
    <property type="term" value="F:catalytic activity"/>
    <property type="evidence" value="ECO:0007669"/>
    <property type="project" value="InterPro"/>
</dbReference>
<sequence>MIAAARVVSVSRDDHHGFSKPAVPRIRLIEGFGVEGDVHGGATTQHRYLLAKDPQRRNLTQVHLIASELFPELLDAGFTVGPGDLGENVTTAGVDLIALPLGTRIHLGDDAIVEVTGIRSPCHLINEFQRGLMKACLSKDERGHVIRKAGIMAVVERGGVVEPGSGIRVVLPAGAPVPLPVV</sequence>
<dbReference type="Proteomes" id="UP000479756">
    <property type="component" value="Unassembled WGS sequence"/>
</dbReference>
<dbReference type="RefSeq" id="WP_163471788.1">
    <property type="nucleotide sequence ID" value="NZ_JAAGWZ010000001.1"/>
</dbReference>
<dbReference type="GO" id="GO:0030170">
    <property type="term" value="F:pyridoxal phosphate binding"/>
    <property type="evidence" value="ECO:0007669"/>
    <property type="project" value="InterPro"/>
</dbReference>
<protein>
    <submittedName>
        <fullName evidence="2">MOSC domain-containing protein</fullName>
    </submittedName>
</protein>
<dbReference type="Gene3D" id="2.40.33.20">
    <property type="entry name" value="PK beta-barrel domain-like"/>
    <property type="match status" value="1"/>
</dbReference>
<dbReference type="AlphaFoldDB" id="A0A7C9PLA1"/>